<dbReference type="GO" id="GO:0008270">
    <property type="term" value="F:zinc ion binding"/>
    <property type="evidence" value="ECO:0007669"/>
    <property type="project" value="InterPro"/>
</dbReference>
<dbReference type="GO" id="GO:0006730">
    <property type="term" value="P:one-carbon metabolic process"/>
    <property type="evidence" value="ECO:0007669"/>
    <property type="project" value="TreeGrafter"/>
</dbReference>
<protein>
    <recommendedName>
        <fullName evidence="3">Alpha-carbonic anhydrase domain-containing protein</fullName>
    </recommendedName>
</protein>
<dbReference type="SMART" id="SM01057">
    <property type="entry name" value="Carb_anhydrase"/>
    <property type="match status" value="1"/>
</dbReference>
<dbReference type="InterPro" id="IPR036398">
    <property type="entry name" value="CA_dom_sf"/>
</dbReference>
<dbReference type="PANTHER" id="PTHR18952">
    <property type="entry name" value="CARBONIC ANHYDRASE"/>
    <property type="match status" value="1"/>
</dbReference>
<dbReference type="AlphaFoldDB" id="A0AAD9ND25"/>
<organism evidence="4 5">
    <name type="scientific">Paralvinella palmiformis</name>
    <dbReference type="NCBI Taxonomy" id="53620"/>
    <lineage>
        <taxon>Eukaryota</taxon>
        <taxon>Metazoa</taxon>
        <taxon>Spiralia</taxon>
        <taxon>Lophotrochozoa</taxon>
        <taxon>Annelida</taxon>
        <taxon>Polychaeta</taxon>
        <taxon>Sedentaria</taxon>
        <taxon>Canalipalpata</taxon>
        <taxon>Terebellida</taxon>
        <taxon>Terebelliformia</taxon>
        <taxon>Alvinellidae</taxon>
        <taxon>Paralvinella</taxon>
    </lineage>
</organism>
<dbReference type="PROSITE" id="PS51144">
    <property type="entry name" value="ALPHA_CA_2"/>
    <property type="match status" value="1"/>
</dbReference>
<dbReference type="EMBL" id="JAODUP010000048">
    <property type="protein sequence ID" value="KAK2165565.1"/>
    <property type="molecule type" value="Genomic_DNA"/>
</dbReference>
<evidence type="ECO:0000259" key="3">
    <source>
        <dbReference type="PROSITE" id="PS51144"/>
    </source>
</evidence>
<accession>A0AAD9ND25</accession>
<feature type="domain" description="Alpha-carbonic anhydrase" evidence="3">
    <location>
        <begin position="1"/>
        <end position="184"/>
    </location>
</feature>
<sequence>MVYGVFSNPAPNTKVSSTMAGCLSVIKGPEFVCLSRVHTTIQILGYNSDIYGNLTQAIYSANGLIVLGVLAKVGKKPNAEFEIIAQHLKQVSYKGQQVRIRHLSIHSLLPDTNDYMTYEGSLTMPGCFETVTWVIYNSPLIISNEHLMVMRDIWQGDESNPKTPMENNGRPTMDLNGRPIRTNINFKNPPMRGTEADTTGGRMRALPQQTKPPRLRMRRCVCAPPTMTPTRSSASRATRARPAYTVMQPSHATHKHSDRRCWRFGGSISRQSDSPD</sequence>
<evidence type="ECO:0000313" key="5">
    <source>
        <dbReference type="Proteomes" id="UP001208570"/>
    </source>
</evidence>
<dbReference type="InterPro" id="IPR023561">
    <property type="entry name" value="Carbonic_anhydrase_a-class"/>
</dbReference>
<evidence type="ECO:0000256" key="1">
    <source>
        <dbReference type="ARBA" id="ARBA00010718"/>
    </source>
</evidence>
<feature type="compositionally biased region" description="Polar residues" evidence="2">
    <location>
        <begin position="158"/>
        <end position="170"/>
    </location>
</feature>
<feature type="region of interest" description="Disordered" evidence="2">
    <location>
        <begin position="158"/>
        <end position="212"/>
    </location>
</feature>
<dbReference type="Proteomes" id="UP001208570">
    <property type="component" value="Unassembled WGS sequence"/>
</dbReference>
<comment type="similarity">
    <text evidence="1">Belongs to the alpha-carbonic anhydrase family.</text>
</comment>
<dbReference type="Pfam" id="PF00194">
    <property type="entry name" value="Carb_anhydrase"/>
    <property type="match status" value="1"/>
</dbReference>
<gene>
    <name evidence="4" type="ORF">LSH36_48g02019</name>
</gene>
<reference evidence="4" key="1">
    <citation type="journal article" date="2023" name="Mol. Biol. Evol.">
        <title>Third-Generation Sequencing Reveals the Adaptive Role of the Epigenome in Three Deep-Sea Polychaetes.</title>
        <authorList>
            <person name="Perez M."/>
            <person name="Aroh O."/>
            <person name="Sun Y."/>
            <person name="Lan Y."/>
            <person name="Juniper S.K."/>
            <person name="Young C.R."/>
            <person name="Angers B."/>
            <person name="Qian P.Y."/>
        </authorList>
    </citation>
    <scope>NUCLEOTIDE SEQUENCE</scope>
    <source>
        <strain evidence="4">P08H-3</strain>
    </source>
</reference>
<comment type="caution">
    <text evidence="4">The sequence shown here is derived from an EMBL/GenBank/DDBJ whole genome shotgun (WGS) entry which is preliminary data.</text>
</comment>
<dbReference type="GO" id="GO:0004089">
    <property type="term" value="F:carbonate dehydratase activity"/>
    <property type="evidence" value="ECO:0007669"/>
    <property type="project" value="InterPro"/>
</dbReference>
<dbReference type="InterPro" id="IPR001148">
    <property type="entry name" value="CA_dom"/>
</dbReference>
<dbReference type="Gene3D" id="3.10.200.10">
    <property type="entry name" value="Alpha carbonic anhydrase"/>
    <property type="match status" value="1"/>
</dbReference>
<name>A0AAD9ND25_9ANNE</name>
<evidence type="ECO:0000313" key="4">
    <source>
        <dbReference type="EMBL" id="KAK2165565.1"/>
    </source>
</evidence>
<evidence type="ECO:0000256" key="2">
    <source>
        <dbReference type="SAM" id="MobiDB-lite"/>
    </source>
</evidence>
<proteinExistence type="inferred from homology"/>
<dbReference type="SUPFAM" id="SSF51069">
    <property type="entry name" value="Carbonic anhydrase"/>
    <property type="match status" value="1"/>
</dbReference>
<dbReference type="PANTHER" id="PTHR18952:SF208">
    <property type="entry name" value="CARBONIC ANHYDRASE XA-RELATED"/>
    <property type="match status" value="1"/>
</dbReference>
<keyword evidence="5" id="KW-1185">Reference proteome</keyword>